<protein>
    <submittedName>
        <fullName evidence="1">Uncharacterized protein</fullName>
    </submittedName>
</protein>
<organism evidence="1 2">
    <name type="scientific">Boletus reticuloceps</name>
    <dbReference type="NCBI Taxonomy" id="495285"/>
    <lineage>
        <taxon>Eukaryota</taxon>
        <taxon>Fungi</taxon>
        <taxon>Dikarya</taxon>
        <taxon>Basidiomycota</taxon>
        <taxon>Agaricomycotina</taxon>
        <taxon>Agaricomycetes</taxon>
        <taxon>Agaricomycetidae</taxon>
        <taxon>Boletales</taxon>
        <taxon>Boletineae</taxon>
        <taxon>Boletaceae</taxon>
        <taxon>Boletoideae</taxon>
        <taxon>Boletus</taxon>
    </lineage>
</organism>
<gene>
    <name evidence="1" type="ORF">JVT61DRAFT_2654</name>
</gene>
<evidence type="ECO:0000313" key="2">
    <source>
        <dbReference type="Proteomes" id="UP000683000"/>
    </source>
</evidence>
<name>A0A8I3AA12_9AGAM</name>
<accession>A0A8I3AA12</accession>
<dbReference type="EMBL" id="JAGFBS010000013">
    <property type="protein sequence ID" value="KAG6375798.1"/>
    <property type="molecule type" value="Genomic_DNA"/>
</dbReference>
<proteinExistence type="predicted"/>
<comment type="caution">
    <text evidence="1">The sequence shown here is derived from an EMBL/GenBank/DDBJ whole genome shotgun (WGS) entry which is preliminary data.</text>
</comment>
<dbReference type="AlphaFoldDB" id="A0A8I3AA12"/>
<sequence length="347" mass="38349">MTVRTPPTTIIDVLHLYTWVEPLRKLPDLLTAINDSTTGRCYFCFQHTHDLSKLSSIFLLWRTSPGNEYKINIGDIRFGEPDSYDGQATLAGLEGYANRVLSATRGYRDRLIECNIIHDSSPFSEVDLLTCPVCHIRLQNCEECNVAACSSNGCAGSQVVNIEKCDNHDWITCHDCLDSMKVGPYSSTFVRCPSCNSWTCSAEVCWCPGRVIHPPPGSELVKLCSKRGFDRDSVVRSHFPMPGPCETCIESGHVNAWQECTAYESVLCPRACFSYDDVIGAYCPECIVVDKGQHCVCGVVLHYIAWKGANTVTFVKSASALAFVLGVKPGRRVTLGKGTRQARVCNL</sequence>
<dbReference type="Proteomes" id="UP000683000">
    <property type="component" value="Unassembled WGS sequence"/>
</dbReference>
<dbReference type="OrthoDB" id="10330018at2759"/>
<keyword evidence="2" id="KW-1185">Reference proteome</keyword>
<reference evidence="1" key="1">
    <citation type="submission" date="2021-03" db="EMBL/GenBank/DDBJ databases">
        <title>Evolutionary innovations through gain and loss of genes in the ectomycorrhizal Boletales.</title>
        <authorList>
            <person name="Wu G."/>
            <person name="Miyauchi S."/>
            <person name="Morin E."/>
            <person name="Yang Z.-L."/>
            <person name="Xu J."/>
            <person name="Martin F.M."/>
        </authorList>
    </citation>
    <scope>NUCLEOTIDE SEQUENCE</scope>
    <source>
        <strain evidence="1">BR01</strain>
    </source>
</reference>
<evidence type="ECO:0000313" key="1">
    <source>
        <dbReference type="EMBL" id="KAG6375798.1"/>
    </source>
</evidence>